<organism evidence="6">
    <name type="scientific">Fagus sylvatica</name>
    <name type="common">Beechnut</name>
    <dbReference type="NCBI Taxonomy" id="28930"/>
    <lineage>
        <taxon>Eukaryota</taxon>
        <taxon>Viridiplantae</taxon>
        <taxon>Streptophyta</taxon>
        <taxon>Embryophyta</taxon>
        <taxon>Tracheophyta</taxon>
        <taxon>Spermatophyta</taxon>
        <taxon>Magnoliopsida</taxon>
        <taxon>eudicotyledons</taxon>
        <taxon>Gunneridae</taxon>
        <taxon>Pentapetalae</taxon>
        <taxon>rosids</taxon>
        <taxon>fabids</taxon>
        <taxon>Fagales</taxon>
        <taxon>Fagaceae</taxon>
        <taxon>Fagus</taxon>
    </lineage>
</organism>
<keyword evidence="3" id="KW-0240">DNA-directed RNA polymerase</keyword>
<evidence type="ECO:0000256" key="5">
    <source>
        <dbReference type="ARBA" id="ARBA00023242"/>
    </source>
</evidence>
<comment type="subcellular location">
    <subcellularLocation>
        <location evidence="1">Nucleus</location>
    </subcellularLocation>
</comment>
<dbReference type="AlphaFoldDB" id="A0A2N9IQV3"/>
<name>A0A2N9IQV3_FAGSY</name>
<sequence>MASSRGRPPTAEDNRKVLQAILSKENNGITKPQIRFETKLSDVILKKCIDVLISQKKIKEVADIRNKRNKLFMGVGFEASAEITGGEWYTDGKLDVEFISTLKVVCLQCIQRVKVASVGDIAESIARTGVFRGNNIDLQQIHHILGALELDGEVEKMTNDLEGHVSNVPIGKICYRSSAKKLAKTNAMVSIPCGVCPQISYCTPDGIISPITCVYYEKWLDF</sequence>
<keyword evidence="5" id="KW-0539">Nucleus</keyword>
<keyword evidence="4" id="KW-0804">Transcription</keyword>
<dbReference type="InterPro" id="IPR036388">
    <property type="entry name" value="WH-like_DNA-bd_sf"/>
</dbReference>
<dbReference type="SUPFAM" id="SSF46785">
    <property type="entry name" value="Winged helix' DNA-binding domain"/>
    <property type="match status" value="1"/>
</dbReference>
<dbReference type="EMBL" id="OIVN01006159">
    <property type="protein sequence ID" value="SPD26519.1"/>
    <property type="molecule type" value="Genomic_DNA"/>
</dbReference>
<dbReference type="Pfam" id="PF05158">
    <property type="entry name" value="RNA_pol_Rpc34"/>
    <property type="match status" value="2"/>
</dbReference>
<evidence type="ECO:0000256" key="1">
    <source>
        <dbReference type="ARBA" id="ARBA00004123"/>
    </source>
</evidence>
<evidence type="ECO:0000256" key="4">
    <source>
        <dbReference type="ARBA" id="ARBA00023163"/>
    </source>
</evidence>
<dbReference type="GO" id="GO:0006383">
    <property type="term" value="P:transcription by RNA polymerase III"/>
    <property type="evidence" value="ECO:0007669"/>
    <property type="project" value="InterPro"/>
</dbReference>
<dbReference type="Gene3D" id="1.10.10.10">
    <property type="entry name" value="Winged helix-like DNA-binding domain superfamily/Winged helix DNA-binding domain"/>
    <property type="match status" value="1"/>
</dbReference>
<dbReference type="InterPro" id="IPR016049">
    <property type="entry name" value="RNA_pol_Rpc34-like"/>
</dbReference>
<reference evidence="6" key="1">
    <citation type="submission" date="2018-02" db="EMBL/GenBank/DDBJ databases">
        <authorList>
            <person name="Cohen D.B."/>
            <person name="Kent A.D."/>
        </authorList>
    </citation>
    <scope>NUCLEOTIDE SEQUENCE</scope>
</reference>
<dbReference type="PANTHER" id="PTHR12780">
    <property type="entry name" value="RNA POLYMERASE III DNA DIRECTED , 39KD SUBUNIT-RELATED"/>
    <property type="match status" value="1"/>
</dbReference>
<comment type="similarity">
    <text evidence="2">Belongs to the eukaryotic RPC34/RPC39 RNA polymerase subunit family.</text>
</comment>
<accession>A0A2N9IQV3</accession>
<dbReference type="InterPro" id="IPR036390">
    <property type="entry name" value="WH_DNA-bd_sf"/>
</dbReference>
<gene>
    <name evidence="6" type="ORF">FSB_LOCUS54401</name>
</gene>
<evidence type="ECO:0000313" key="6">
    <source>
        <dbReference type="EMBL" id="SPD26519.1"/>
    </source>
</evidence>
<protein>
    <recommendedName>
        <fullName evidence="7">RNA polymerase III subunit C6</fullName>
    </recommendedName>
</protein>
<dbReference type="InterPro" id="IPR007832">
    <property type="entry name" value="RNA_pol_Rpc34"/>
</dbReference>
<evidence type="ECO:0000256" key="3">
    <source>
        <dbReference type="ARBA" id="ARBA00022478"/>
    </source>
</evidence>
<proteinExistence type="inferred from homology"/>
<dbReference type="GO" id="GO:0005666">
    <property type="term" value="C:RNA polymerase III complex"/>
    <property type="evidence" value="ECO:0007669"/>
    <property type="project" value="InterPro"/>
</dbReference>
<evidence type="ECO:0000256" key="2">
    <source>
        <dbReference type="ARBA" id="ARBA00011038"/>
    </source>
</evidence>
<evidence type="ECO:0008006" key="7">
    <source>
        <dbReference type="Google" id="ProtNLM"/>
    </source>
</evidence>